<feature type="chain" id="PRO_5038704807" description="SnoaL-like domain-containing protein" evidence="1">
    <location>
        <begin position="22"/>
        <end position="197"/>
    </location>
</feature>
<dbReference type="Proteomes" id="UP000181951">
    <property type="component" value="Unassembled WGS sequence"/>
</dbReference>
<protein>
    <recommendedName>
        <fullName evidence="4">SnoaL-like domain-containing protein</fullName>
    </recommendedName>
</protein>
<gene>
    <name evidence="2" type="ORF">SAMN05216267_10328</name>
</gene>
<evidence type="ECO:0000313" key="3">
    <source>
        <dbReference type="Proteomes" id="UP000181951"/>
    </source>
</evidence>
<sequence>MAGVNDTVAVALITSLSTLSAAGVAGAATAWVTGRQLRHQSVLARQERAERRAADHREVCRGVYETFLSRADEAYRVLDEGWFAAPFTESGRWEAGFAARRALDEAYVRVRLAGPDDVAERGAEVVRGIGDEFRLHARLVAGGPDAAGSAAEREPSARTRALRVRADGSWEFVAAARRALTGEAADERPPAGRTASL</sequence>
<evidence type="ECO:0008006" key="4">
    <source>
        <dbReference type="Google" id="ProtNLM"/>
    </source>
</evidence>
<dbReference type="AlphaFoldDB" id="A0A1H8QYH8"/>
<keyword evidence="3" id="KW-1185">Reference proteome</keyword>
<name>A0A1H8QYH8_9ACTN</name>
<evidence type="ECO:0000313" key="2">
    <source>
        <dbReference type="EMBL" id="SEO59282.1"/>
    </source>
</evidence>
<dbReference type="STRING" id="310780.SAMN05216267_10328"/>
<keyword evidence="1" id="KW-0732">Signal</keyword>
<organism evidence="2 3">
    <name type="scientific">Actinacidiphila rubida</name>
    <dbReference type="NCBI Taxonomy" id="310780"/>
    <lineage>
        <taxon>Bacteria</taxon>
        <taxon>Bacillati</taxon>
        <taxon>Actinomycetota</taxon>
        <taxon>Actinomycetes</taxon>
        <taxon>Kitasatosporales</taxon>
        <taxon>Streptomycetaceae</taxon>
        <taxon>Actinacidiphila</taxon>
    </lineage>
</organism>
<feature type="signal peptide" evidence="1">
    <location>
        <begin position="1"/>
        <end position="21"/>
    </location>
</feature>
<dbReference type="EMBL" id="FODD01000032">
    <property type="protein sequence ID" value="SEO59282.1"/>
    <property type="molecule type" value="Genomic_DNA"/>
</dbReference>
<evidence type="ECO:0000256" key="1">
    <source>
        <dbReference type="SAM" id="SignalP"/>
    </source>
</evidence>
<reference evidence="2 3" key="1">
    <citation type="submission" date="2016-10" db="EMBL/GenBank/DDBJ databases">
        <authorList>
            <person name="de Groot N.N."/>
        </authorList>
    </citation>
    <scope>NUCLEOTIDE SEQUENCE [LARGE SCALE GENOMIC DNA]</scope>
    <source>
        <strain evidence="2 3">CGMCC 4.2026</strain>
    </source>
</reference>
<accession>A0A1H8QYH8</accession>
<proteinExistence type="predicted"/>